<organism evidence="2">
    <name type="scientific">Picea sitchensis</name>
    <name type="common">Sitka spruce</name>
    <name type="synonym">Pinus sitchensis</name>
    <dbReference type="NCBI Taxonomy" id="3332"/>
    <lineage>
        <taxon>Eukaryota</taxon>
        <taxon>Viridiplantae</taxon>
        <taxon>Streptophyta</taxon>
        <taxon>Embryophyta</taxon>
        <taxon>Tracheophyta</taxon>
        <taxon>Spermatophyta</taxon>
        <taxon>Pinopsida</taxon>
        <taxon>Pinidae</taxon>
        <taxon>Conifers I</taxon>
        <taxon>Pinales</taxon>
        <taxon>Pinaceae</taxon>
        <taxon>Picea</taxon>
    </lineage>
</organism>
<protein>
    <submittedName>
        <fullName evidence="2">Uncharacterized protein</fullName>
    </submittedName>
</protein>
<feature type="transmembrane region" description="Helical" evidence="1">
    <location>
        <begin position="12"/>
        <end position="32"/>
    </location>
</feature>
<proteinExistence type="evidence at transcript level"/>
<accession>D5ACU7</accession>
<keyword evidence="1" id="KW-0472">Membrane</keyword>
<evidence type="ECO:0000313" key="2">
    <source>
        <dbReference type="EMBL" id="ADE77366.1"/>
    </source>
</evidence>
<name>D5ACU7_PICSI</name>
<dbReference type="EMBL" id="BT124089">
    <property type="protein sequence ID" value="ADE77366.1"/>
    <property type="molecule type" value="mRNA"/>
</dbReference>
<reference evidence="2" key="1">
    <citation type="submission" date="2010-04" db="EMBL/GenBank/DDBJ databases">
        <authorList>
            <person name="Reid K.E."/>
            <person name="Liao N."/>
            <person name="Chan S."/>
            <person name="Docking R."/>
            <person name="Taylor G."/>
            <person name="Moore R."/>
            <person name="Mayo M."/>
            <person name="Munro S."/>
            <person name="King J."/>
            <person name="Yanchuk A."/>
            <person name="Holt R."/>
            <person name="Jones S."/>
            <person name="Marra M."/>
            <person name="Ritland C.E."/>
            <person name="Ritland K."/>
            <person name="Bohlmann J."/>
        </authorList>
    </citation>
    <scope>NUCLEOTIDE SEQUENCE</scope>
    <source>
        <tissue evidence="2">Bud</tissue>
    </source>
</reference>
<keyword evidence="1" id="KW-0812">Transmembrane</keyword>
<sequence length="84" mass="9573">MNLLLLHAHFLIYHSTCLPALDLLFIFAYMPLWGGMITSKHRVHFRHSASEMSVSSLLVRTLGNYFQSSPVDTFQGLSIICTQF</sequence>
<keyword evidence="1" id="KW-1133">Transmembrane helix</keyword>
<evidence type="ECO:0000256" key="1">
    <source>
        <dbReference type="SAM" id="Phobius"/>
    </source>
</evidence>
<dbReference type="AlphaFoldDB" id="D5ACU7"/>